<dbReference type="Pfam" id="PF13568">
    <property type="entry name" value="OMP_b-brl_2"/>
    <property type="match status" value="1"/>
</dbReference>
<gene>
    <name evidence="3" type="ORF">FSB73_08635</name>
</gene>
<dbReference type="KEGG" id="agi:FSB73_08635"/>
<evidence type="ECO:0000256" key="1">
    <source>
        <dbReference type="SAM" id="MobiDB-lite"/>
    </source>
</evidence>
<feature type="region of interest" description="Disordered" evidence="1">
    <location>
        <begin position="32"/>
        <end position="54"/>
    </location>
</feature>
<sequence length="283" mass="30825">MKKFIGLFTIAICSMGILKAQITDVTPPVAARSSNQVSKDSTAPAIAQPVETEADAQRAADKKKKFANIDLSHRGADHFMFEYGGMGLSGSTSDFATKGFSREFNFSFMLDKPFKTNPHYSLGFGVGYSSSNLFFNGKYVDIKATGSELPVTTNITGSSNTFNKFKLVLNYFEIPVELRYSANMEQPNKGFRIAFGLKGGLLLNAHTKGKNEMTSDGSTVYGKGYIEKEYSKRFFKSTRVSGTVRVGYGLFSVFGTYQLTPLLNTGAGPSLHPYSIGLGIGIM</sequence>
<dbReference type="Proteomes" id="UP000321291">
    <property type="component" value="Chromosome"/>
</dbReference>
<evidence type="ECO:0000259" key="2">
    <source>
        <dbReference type="Pfam" id="PF13568"/>
    </source>
</evidence>
<reference evidence="3 4" key="1">
    <citation type="journal article" date="2017" name="Int. J. Syst. Evol. Microbiol.">
        <title>Arachidicoccus ginsenosidivorans sp. nov., with ginsenoside-converting activity isolated from ginseng cultivating soil.</title>
        <authorList>
            <person name="Siddiqi M.Z."/>
            <person name="Aslam Z."/>
            <person name="Im W.T."/>
        </authorList>
    </citation>
    <scope>NUCLEOTIDE SEQUENCE [LARGE SCALE GENOMIC DNA]</scope>
    <source>
        <strain evidence="3 4">Gsoil 809</strain>
    </source>
</reference>
<dbReference type="EMBL" id="CP042434">
    <property type="protein sequence ID" value="QEC71723.1"/>
    <property type="molecule type" value="Genomic_DNA"/>
</dbReference>
<dbReference type="OrthoDB" id="959017at2"/>
<dbReference type="AlphaFoldDB" id="A0A5B8VKK8"/>
<dbReference type="RefSeq" id="WP_146781100.1">
    <property type="nucleotide sequence ID" value="NZ_CP042434.1"/>
</dbReference>
<organism evidence="3 4">
    <name type="scientific">Arachidicoccus ginsenosidivorans</name>
    <dbReference type="NCBI Taxonomy" id="496057"/>
    <lineage>
        <taxon>Bacteria</taxon>
        <taxon>Pseudomonadati</taxon>
        <taxon>Bacteroidota</taxon>
        <taxon>Chitinophagia</taxon>
        <taxon>Chitinophagales</taxon>
        <taxon>Chitinophagaceae</taxon>
        <taxon>Arachidicoccus</taxon>
    </lineage>
</organism>
<evidence type="ECO:0000313" key="4">
    <source>
        <dbReference type="Proteomes" id="UP000321291"/>
    </source>
</evidence>
<proteinExistence type="predicted"/>
<feature type="domain" description="Outer membrane protein beta-barrel" evidence="2">
    <location>
        <begin position="96"/>
        <end position="252"/>
    </location>
</feature>
<name>A0A5B8VKK8_9BACT</name>
<feature type="compositionally biased region" description="Polar residues" evidence="1">
    <location>
        <begin position="32"/>
        <end position="41"/>
    </location>
</feature>
<keyword evidence="4" id="KW-1185">Reference proteome</keyword>
<dbReference type="InterPro" id="IPR025665">
    <property type="entry name" value="Beta-barrel_OMP_2"/>
</dbReference>
<protein>
    <submittedName>
        <fullName evidence="3">PorT family protein</fullName>
    </submittedName>
</protein>
<accession>A0A5B8VKK8</accession>
<evidence type="ECO:0000313" key="3">
    <source>
        <dbReference type="EMBL" id="QEC71723.1"/>
    </source>
</evidence>